<dbReference type="KEGG" id="nev:NTE_02592"/>
<accession>A0A075MTX1</accession>
<feature type="transmembrane region" description="Helical" evidence="1">
    <location>
        <begin position="93"/>
        <end position="114"/>
    </location>
</feature>
<dbReference type="GeneID" id="41598286"/>
<feature type="transmembrane region" description="Helical" evidence="1">
    <location>
        <begin position="61"/>
        <end position="81"/>
    </location>
</feature>
<evidence type="ECO:0000256" key="1">
    <source>
        <dbReference type="SAM" id="Phobius"/>
    </source>
</evidence>
<feature type="transmembrane region" description="Helical" evidence="1">
    <location>
        <begin position="12"/>
        <end position="33"/>
    </location>
</feature>
<dbReference type="RefSeq" id="WP_148701171.1">
    <property type="nucleotide sequence ID" value="NZ_CP007174.1"/>
</dbReference>
<organism evidence="2 3">
    <name type="scientific">Candidatus Nitrososphaera evergladensis SR1</name>
    <dbReference type="NCBI Taxonomy" id="1459636"/>
    <lineage>
        <taxon>Archaea</taxon>
        <taxon>Nitrososphaerota</taxon>
        <taxon>Nitrososphaeria</taxon>
        <taxon>Nitrososphaerales</taxon>
        <taxon>Nitrososphaeraceae</taxon>
        <taxon>Nitrososphaera</taxon>
    </lineage>
</organism>
<keyword evidence="1" id="KW-0472">Membrane</keyword>
<gene>
    <name evidence="2" type="ORF">NTE_02592</name>
</gene>
<evidence type="ECO:0000313" key="2">
    <source>
        <dbReference type="EMBL" id="AIF84635.1"/>
    </source>
</evidence>
<proteinExistence type="predicted"/>
<sequence length="251" mass="27394">MQSSKMRNWSPLLRIGAILAFAGVVTYGVSWPIHPGVPDASDWARSAQAYAESDNWVTIHLAQLSGLLFLFLGLAILAEALRREYRGTIVEALAFLALVTTILTASVFATLQAVDGISLKAMVDRWANAPANEKAVAFRVSESVRYIEIGLNSPFRFLQAISAFLIGAAIALTFNKENPYPKARILGGVAIAIGIGMALRGYAISYTGFSEQNPLYSQTHLFILILLLWMVAIGIAMWKRRSPALLAPVER</sequence>
<feature type="transmembrane region" description="Helical" evidence="1">
    <location>
        <begin position="221"/>
        <end position="238"/>
    </location>
</feature>
<feature type="transmembrane region" description="Helical" evidence="1">
    <location>
        <begin position="186"/>
        <end position="209"/>
    </location>
</feature>
<dbReference type="AlphaFoldDB" id="A0A075MTX1"/>
<feature type="transmembrane region" description="Helical" evidence="1">
    <location>
        <begin position="155"/>
        <end position="174"/>
    </location>
</feature>
<reference evidence="2 3" key="1">
    <citation type="journal article" date="2014" name="PLoS ONE">
        <title>Genome Sequence of Candidatus Nitrososphaera evergladensis from Group I.1b Enriched from Everglades Soil Reveals Novel Genomic Features of the Ammonia-Oxidizing Archaea.</title>
        <authorList>
            <person name="Zhalnina K.V."/>
            <person name="Dias R."/>
            <person name="Leonard M.T."/>
            <person name="Dorr de Quadros P."/>
            <person name="Camargo F.A."/>
            <person name="Drew J.C."/>
            <person name="Farmerie W.G."/>
            <person name="Daroub S.H."/>
            <person name="Triplett E.W."/>
        </authorList>
    </citation>
    <scope>NUCLEOTIDE SEQUENCE [LARGE SCALE GENOMIC DNA]</scope>
    <source>
        <strain evidence="2 3">SR1</strain>
    </source>
</reference>
<name>A0A075MTX1_9ARCH</name>
<keyword evidence="1" id="KW-1133">Transmembrane helix</keyword>
<dbReference type="Proteomes" id="UP000028194">
    <property type="component" value="Chromosome"/>
</dbReference>
<keyword evidence="1" id="KW-0812">Transmembrane</keyword>
<protein>
    <recommendedName>
        <fullName evidence="4">DUF4386 family protein</fullName>
    </recommendedName>
</protein>
<evidence type="ECO:0008006" key="4">
    <source>
        <dbReference type="Google" id="ProtNLM"/>
    </source>
</evidence>
<dbReference type="eggNOG" id="ENOG502N5B3">
    <property type="taxonomic scope" value="Archaea"/>
</dbReference>
<dbReference type="HOGENOM" id="CLU_1131774_0_0_2"/>
<dbReference type="EMBL" id="CP007174">
    <property type="protein sequence ID" value="AIF84635.1"/>
    <property type="molecule type" value="Genomic_DNA"/>
</dbReference>
<keyword evidence="3" id="KW-1185">Reference proteome</keyword>
<evidence type="ECO:0000313" key="3">
    <source>
        <dbReference type="Proteomes" id="UP000028194"/>
    </source>
</evidence>